<evidence type="ECO:0000313" key="2">
    <source>
        <dbReference type="Proteomes" id="UP001054945"/>
    </source>
</evidence>
<evidence type="ECO:0000313" key="1">
    <source>
        <dbReference type="EMBL" id="GIY98160.1"/>
    </source>
</evidence>
<protein>
    <submittedName>
        <fullName evidence="1">Uncharacterized protein</fullName>
    </submittedName>
</protein>
<proteinExistence type="predicted"/>
<comment type="caution">
    <text evidence="1">The sequence shown here is derived from an EMBL/GenBank/DDBJ whole genome shotgun (WGS) entry which is preliminary data.</text>
</comment>
<dbReference type="Proteomes" id="UP001054945">
    <property type="component" value="Unassembled WGS sequence"/>
</dbReference>
<reference evidence="1 2" key="1">
    <citation type="submission" date="2021-06" db="EMBL/GenBank/DDBJ databases">
        <title>Caerostris extrusa draft genome.</title>
        <authorList>
            <person name="Kono N."/>
            <person name="Arakawa K."/>
        </authorList>
    </citation>
    <scope>NUCLEOTIDE SEQUENCE [LARGE SCALE GENOMIC DNA]</scope>
</reference>
<organism evidence="1 2">
    <name type="scientific">Caerostris extrusa</name>
    <name type="common">Bark spider</name>
    <name type="synonym">Caerostris bankana</name>
    <dbReference type="NCBI Taxonomy" id="172846"/>
    <lineage>
        <taxon>Eukaryota</taxon>
        <taxon>Metazoa</taxon>
        <taxon>Ecdysozoa</taxon>
        <taxon>Arthropoda</taxon>
        <taxon>Chelicerata</taxon>
        <taxon>Arachnida</taxon>
        <taxon>Araneae</taxon>
        <taxon>Araneomorphae</taxon>
        <taxon>Entelegynae</taxon>
        <taxon>Araneoidea</taxon>
        <taxon>Araneidae</taxon>
        <taxon>Caerostris</taxon>
    </lineage>
</organism>
<sequence>MVILVVSSGGIQDIRAEILSVALVQVVGAVVGHVVILSRPLNCDTGDLERIGVPPFQVDIRRRNDIPIFSGLVDIQVVEGDSIPTTYG</sequence>
<keyword evidence="2" id="KW-1185">Reference proteome</keyword>
<accession>A0AAV4XW85</accession>
<dbReference type="AlphaFoldDB" id="A0AAV4XW85"/>
<gene>
    <name evidence="1" type="ORF">CEXT_702161</name>
</gene>
<dbReference type="EMBL" id="BPLR01018265">
    <property type="protein sequence ID" value="GIY98160.1"/>
    <property type="molecule type" value="Genomic_DNA"/>
</dbReference>
<name>A0AAV4XW85_CAEEX</name>